<feature type="transmembrane region" description="Helical" evidence="4">
    <location>
        <begin position="142"/>
        <end position="167"/>
    </location>
</feature>
<dbReference type="Proteomes" id="UP000044377">
    <property type="component" value="Unassembled WGS sequence"/>
</dbReference>
<dbReference type="InterPro" id="IPR011701">
    <property type="entry name" value="MFS"/>
</dbReference>
<dbReference type="OrthoDB" id="9815356at2"/>
<dbReference type="Pfam" id="PF07690">
    <property type="entry name" value="MFS_1"/>
    <property type="match status" value="1"/>
</dbReference>
<evidence type="ECO:0000256" key="3">
    <source>
        <dbReference type="ARBA" id="ARBA00023136"/>
    </source>
</evidence>
<feature type="transmembrane region" description="Helical" evidence="4">
    <location>
        <begin position="250"/>
        <end position="273"/>
    </location>
</feature>
<dbReference type="GO" id="GO:0022857">
    <property type="term" value="F:transmembrane transporter activity"/>
    <property type="evidence" value="ECO:0007669"/>
    <property type="project" value="InterPro"/>
</dbReference>
<protein>
    <submittedName>
        <fullName evidence="6">MFS permease</fullName>
    </submittedName>
</protein>
<feature type="transmembrane region" description="Helical" evidence="4">
    <location>
        <begin position="54"/>
        <end position="73"/>
    </location>
</feature>
<evidence type="ECO:0000313" key="6">
    <source>
        <dbReference type="EMBL" id="CPR18839.1"/>
    </source>
</evidence>
<feature type="transmembrane region" description="Helical" evidence="4">
    <location>
        <begin position="21"/>
        <end position="39"/>
    </location>
</feature>
<dbReference type="PANTHER" id="PTHR42910:SF1">
    <property type="entry name" value="MAJOR FACILITATOR SUPERFAMILY (MFS) PROFILE DOMAIN-CONTAINING PROTEIN"/>
    <property type="match status" value="1"/>
</dbReference>
<reference evidence="7" key="1">
    <citation type="submission" date="2015-01" db="EMBL/GenBank/DDBJ databases">
        <authorList>
            <person name="Paterson Steve"/>
        </authorList>
    </citation>
    <scope>NUCLEOTIDE SEQUENCE [LARGE SCALE GENOMIC DNA]</scope>
    <source>
        <strain evidence="7">OBR1</strain>
    </source>
</reference>
<sequence>MTDSRYNAAEKLPNGRVLSHGQVLMMSAATGIAVGSQYYNQPLLGMIADDFDTASGLVATTTQIGYALGLILLVPLGDKMERRTLILFQCLGLALAMVAASLSPGLYSLAFSSVLIGMFATIAQQMIPHAAGLTSPLLRERVLATITSGLLVGVLVARTVGGFVGAWYGWRSVFLLGAMLSVLMMACLAVKLPRSQSDSRLPYLKLLSSLFVLARSEPVLKKAALTQSLLFFGFSAFWTILALLLQTPRFGLNSGIAGLFGIVALAGAALAPFCGRIAGKRDPQGAVRLGVLLVVASFLLMIPMQNLIGLGIGAILMTTGLQISLISHQTIVLGAAGSARGRFNTVFMAAQFAFGAAGSAAASVAWEHGGWIAVMIMSAAFSLLAMCLQSIRIPKP</sequence>
<feature type="transmembrane region" description="Helical" evidence="4">
    <location>
        <begin position="85"/>
        <end position="103"/>
    </location>
</feature>
<evidence type="ECO:0000256" key="2">
    <source>
        <dbReference type="ARBA" id="ARBA00022989"/>
    </source>
</evidence>
<feature type="transmembrane region" description="Helical" evidence="4">
    <location>
        <begin position="173"/>
        <end position="192"/>
    </location>
</feature>
<organism evidence="6 7">
    <name type="scientific">Brenneria goodwinii</name>
    <dbReference type="NCBI Taxonomy" id="1109412"/>
    <lineage>
        <taxon>Bacteria</taxon>
        <taxon>Pseudomonadati</taxon>
        <taxon>Pseudomonadota</taxon>
        <taxon>Gammaproteobacteria</taxon>
        <taxon>Enterobacterales</taxon>
        <taxon>Pectobacteriaceae</taxon>
        <taxon>Brenneria</taxon>
    </lineage>
</organism>
<accession>A0A0G4JYK0</accession>
<proteinExistence type="predicted"/>
<feature type="transmembrane region" description="Helical" evidence="4">
    <location>
        <begin position="285"/>
        <end position="302"/>
    </location>
</feature>
<keyword evidence="7" id="KW-1185">Reference proteome</keyword>
<evidence type="ECO:0000256" key="1">
    <source>
        <dbReference type="ARBA" id="ARBA00022692"/>
    </source>
</evidence>
<dbReference type="InterPro" id="IPR036259">
    <property type="entry name" value="MFS_trans_sf"/>
</dbReference>
<feature type="transmembrane region" description="Helical" evidence="4">
    <location>
        <begin position="308"/>
        <end position="326"/>
    </location>
</feature>
<dbReference type="SUPFAM" id="SSF103473">
    <property type="entry name" value="MFS general substrate transporter"/>
    <property type="match status" value="1"/>
</dbReference>
<keyword evidence="2 4" id="KW-1133">Transmembrane helix</keyword>
<gene>
    <name evidence="6" type="ORF">BN1221_03432c</name>
</gene>
<feature type="transmembrane region" description="Helical" evidence="4">
    <location>
        <begin position="223"/>
        <end position="244"/>
    </location>
</feature>
<keyword evidence="3 4" id="KW-0472">Membrane</keyword>
<evidence type="ECO:0000259" key="5">
    <source>
        <dbReference type="PROSITE" id="PS50850"/>
    </source>
</evidence>
<keyword evidence="1 4" id="KW-0812">Transmembrane</keyword>
<evidence type="ECO:0000256" key="4">
    <source>
        <dbReference type="SAM" id="Phobius"/>
    </source>
</evidence>
<feature type="transmembrane region" description="Helical" evidence="4">
    <location>
        <begin position="109"/>
        <end position="130"/>
    </location>
</feature>
<dbReference type="InterPro" id="IPR020846">
    <property type="entry name" value="MFS_dom"/>
</dbReference>
<dbReference type="PROSITE" id="PS50850">
    <property type="entry name" value="MFS"/>
    <property type="match status" value="1"/>
</dbReference>
<feature type="domain" description="Major facilitator superfamily (MFS) profile" evidence="5">
    <location>
        <begin position="1"/>
        <end position="396"/>
    </location>
</feature>
<dbReference type="AlphaFoldDB" id="A0A0G4JYK0"/>
<feature type="transmembrane region" description="Helical" evidence="4">
    <location>
        <begin position="346"/>
        <end position="366"/>
    </location>
</feature>
<dbReference type="PANTHER" id="PTHR42910">
    <property type="entry name" value="TRANSPORTER SCO4007-RELATED"/>
    <property type="match status" value="1"/>
</dbReference>
<evidence type="ECO:0000313" key="7">
    <source>
        <dbReference type="Proteomes" id="UP000044377"/>
    </source>
</evidence>
<dbReference type="CDD" id="cd17324">
    <property type="entry name" value="MFS_NepI_like"/>
    <property type="match status" value="1"/>
</dbReference>
<dbReference type="STRING" id="1109412.BN1221_03432c"/>
<name>A0A0G4JYK0_9GAMM</name>
<dbReference type="RefSeq" id="WP_048638301.1">
    <property type="nucleotide sequence ID" value="NZ_CGIG01000001.1"/>
</dbReference>
<feature type="transmembrane region" description="Helical" evidence="4">
    <location>
        <begin position="372"/>
        <end position="391"/>
    </location>
</feature>
<dbReference type="EMBL" id="CGIG01000001">
    <property type="protein sequence ID" value="CPR18839.1"/>
    <property type="molecule type" value="Genomic_DNA"/>
</dbReference>
<dbReference type="Gene3D" id="1.20.1250.20">
    <property type="entry name" value="MFS general substrate transporter like domains"/>
    <property type="match status" value="1"/>
</dbReference>